<keyword evidence="7" id="KW-0963">Cytoplasm</keyword>
<keyword evidence="9" id="KW-0479">Metal-binding</keyword>
<reference evidence="17" key="1">
    <citation type="submission" date="2020-11" db="EMBL/GenBank/DDBJ databases">
        <authorList>
            <person name="Tran Van P."/>
        </authorList>
    </citation>
    <scope>NUCLEOTIDE SEQUENCE</scope>
</reference>
<dbReference type="GO" id="GO:0000287">
    <property type="term" value="F:magnesium ion binding"/>
    <property type="evidence" value="ECO:0007669"/>
    <property type="project" value="InterPro"/>
</dbReference>
<dbReference type="Pfam" id="PF03483">
    <property type="entry name" value="B3_4"/>
    <property type="match status" value="1"/>
</dbReference>
<dbReference type="GO" id="GO:0009328">
    <property type="term" value="C:phenylalanine-tRNA ligase complex"/>
    <property type="evidence" value="ECO:0007669"/>
    <property type="project" value="TreeGrafter"/>
</dbReference>
<dbReference type="Pfam" id="PF03484">
    <property type="entry name" value="B5"/>
    <property type="match status" value="1"/>
</dbReference>
<dbReference type="InterPro" id="IPR045864">
    <property type="entry name" value="aa-tRNA-synth_II/BPL/LPL"/>
</dbReference>
<evidence type="ECO:0000256" key="6">
    <source>
        <dbReference type="ARBA" id="ARBA00017032"/>
    </source>
</evidence>
<dbReference type="SUPFAM" id="SSF55681">
    <property type="entry name" value="Class II aaRS and biotin synthetases"/>
    <property type="match status" value="1"/>
</dbReference>
<dbReference type="OrthoDB" id="1698572at2759"/>
<comment type="similarity">
    <text evidence="3">Belongs to the phenylalanyl-tRNA synthetase beta subunit family. Type 2 subfamily.</text>
</comment>
<evidence type="ECO:0000313" key="17">
    <source>
        <dbReference type="EMBL" id="CAD7228917.1"/>
    </source>
</evidence>
<dbReference type="InterPro" id="IPR040659">
    <property type="entry name" value="PhetRS_B1"/>
</dbReference>
<dbReference type="GO" id="GO:0006432">
    <property type="term" value="P:phenylalanyl-tRNA aminoacylation"/>
    <property type="evidence" value="ECO:0007669"/>
    <property type="project" value="InterPro"/>
</dbReference>
<comment type="subunit">
    <text evidence="4">Tetramer of two alpha and two beta subunits.</text>
</comment>
<evidence type="ECO:0000256" key="14">
    <source>
        <dbReference type="ARBA" id="ARBA00023146"/>
    </source>
</evidence>
<dbReference type="InterPro" id="IPR005147">
    <property type="entry name" value="tRNA_synthase_B5-dom"/>
</dbReference>
<keyword evidence="10" id="KW-0547">Nucleotide-binding</keyword>
<evidence type="ECO:0000256" key="9">
    <source>
        <dbReference type="ARBA" id="ARBA00022723"/>
    </source>
</evidence>
<evidence type="ECO:0000256" key="5">
    <source>
        <dbReference type="ARBA" id="ARBA00012814"/>
    </source>
</evidence>
<evidence type="ECO:0000256" key="3">
    <source>
        <dbReference type="ARBA" id="ARBA00007438"/>
    </source>
</evidence>
<sequence>MPTLAVRRDALFAALGKDYSEQEFDELCFQFGIELDEVVTEEEDNQPVVKYKIDIAANRYDLLCLEGLSRALRIFLGKESPPRYKKIRPKTPQRLIVKSTVDDVRPFVVGAVLRGITFNQDRALVAIGTHDLDTIQGPFVYEGKAPAEIKFKALNQTKEMTAVELMELYSKDPHLKPFLPIIRDKPRYPLISDSKGIVLSMPPIINGEHSKITLKTKNIFIESTATQLARARIVLDTLVCMFSEYCERPFEVETVEVAYVDGDGRVEEWPALEARMETVSVESINRDVGISISAETMVSLMKRMSLDAKVSKESDKNINVEVPPTRQDILHPVDIMEDVGIAYGFNNIERKLPKFGTIAVQVPLNSFTDKVREEIALMGFTEAAPFTLCSKDDIADKLRLSIGKIPAVHISNPKTLEFQVCRTSLLPGLLKTLAANKKMPLPIRLFEVSDVVLKDSATDVGAKNQRYVCLVNYNKSPEFEVVHGALDRLMQMLEVPFNLDRTKSTTGYWLEDASVPTFFPGRCAHVIFNGDVVGQLGVLHPEVITNFDLTLPVSALEIDLEAFL</sequence>
<dbReference type="PANTHER" id="PTHR10947">
    <property type="entry name" value="PHENYLALANYL-TRNA SYNTHETASE BETA CHAIN AND LEUCINE-RICH REPEAT-CONTAINING PROTEIN 47"/>
    <property type="match status" value="1"/>
</dbReference>
<keyword evidence="8" id="KW-0436">Ligase</keyword>
<evidence type="ECO:0000256" key="2">
    <source>
        <dbReference type="ARBA" id="ARBA00004496"/>
    </source>
</evidence>
<dbReference type="SUPFAM" id="SSF46955">
    <property type="entry name" value="Putative DNA-binding domain"/>
    <property type="match status" value="2"/>
</dbReference>
<evidence type="ECO:0000256" key="12">
    <source>
        <dbReference type="ARBA" id="ARBA00022842"/>
    </source>
</evidence>
<accession>A0A7R8ZQY6</accession>
<dbReference type="FunFam" id="3.30.56.10:FF:000004">
    <property type="entry name" value="Phenylalanyl-tRNA synthetase, beta subunit"/>
    <property type="match status" value="1"/>
</dbReference>
<dbReference type="Gene3D" id="3.30.930.10">
    <property type="entry name" value="Bira Bifunctional Protein, Domain 2"/>
    <property type="match status" value="1"/>
</dbReference>
<dbReference type="SMART" id="SM00874">
    <property type="entry name" value="B5"/>
    <property type="match status" value="1"/>
</dbReference>
<evidence type="ECO:0000256" key="7">
    <source>
        <dbReference type="ARBA" id="ARBA00022490"/>
    </source>
</evidence>
<dbReference type="FunFam" id="3.30.930.10:FF:000032">
    <property type="entry name" value="Phenylalanine--tRNA ligase beta subunit"/>
    <property type="match status" value="1"/>
</dbReference>
<dbReference type="GO" id="GO:0005524">
    <property type="term" value="F:ATP binding"/>
    <property type="evidence" value="ECO:0007669"/>
    <property type="project" value="UniProtKB-KW"/>
</dbReference>
<evidence type="ECO:0000256" key="16">
    <source>
        <dbReference type="ARBA" id="ARBA00049255"/>
    </source>
</evidence>
<keyword evidence="12" id="KW-0460">Magnesium</keyword>
<comment type="subcellular location">
    <subcellularLocation>
        <location evidence="2">Cytoplasm</location>
    </subcellularLocation>
</comment>
<dbReference type="AlphaFoldDB" id="A0A7R8ZQY6"/>
<dbReference type="InterPro" id="IPR045060">
    <property type="entry name" value="Phe-tRNA-ligase_IIc_bsu"/>
</dbReference>
<keyword evidence="11" id="KW-0067">ATP-binding</keyword>
<evidence type="ECO:0000256" key="13">
    <source>
        <dbReference type="ARBA" id="ARBA00022917"/>
    </source>
</evidence>
<keyword evidence="13" id="KW-0648">Protein biosynthesis</keyword>
<proteinExistence type="inferred from homology"/>
<dbReference type="SUPFAM" id="SSF56037">
    <property type="entry name" value="PheT/TilS domain"/>
    <property type="match status" value="1"/>
</dbReference>
<evidence type="ECO:0000256" key="8">
    <source>
        <dbReference type="ARBA" id="ARBA00022598"/>
    </source>
</evidence>
<dbReference type="InterPro" id="IPR041616">
    <property type="entry name" value="PheRS_beta_core"/>
</dbReference>
<dbReference type="Pfam" id="PF17759">
    <property type="entry name" value="tRNA_synthFbeta"/>
    <property type="match status" value="1"/>
</dbReference>
<evidence type="ECO:0000256" key="11">
    <source>
        <dbReference type="ARBA" id="ARBA00022840"/>
    </source>
</evidence>
<evidence type="ECO:0000256" key="10">
    <source>
        <dbReference type="ARBA" id="ARBA00022741"/>
    </source>
</evidence>
<organism evidence="17">
    <name type="scientific">Cyprideis torosa</name>
    <dbReference type="NCBI Taxonomy" id="163714"/>
    <lineage>
        <taxon>Eukaryota</taxon>
        <taxon>Metazoa</taxon>
        <taxon>Ecdysozoa</taxon>
        <taxon>Arthropoda</taxon>
        <taxon>Crustacea</taxon>
        <taxon>Oligostraca</taxon>
        <taxon>Ostracoda</taxon>
        <taxon>Podocopa</taxon>
        <taxon>Podocopida</taxon>
        <taxon>Cytherocopina</taxon>
        <taxon>Cytheroidea</taxon>
        <taxon>Cytherideidae</taxon>
        <taxon>Cyprideis</taxon>
    </lineage>
</organism>
<dbReference type="SMART" id="SM00873">
    <property type="entry name" value="B3_4"/>
    <property type="match status" value="1"/>
</dbReference>
<protein>
    <recommendedName>
        <fullName evidence="6">Phenylalanine--tRNA ligase beta subunit</fullName>
        <ecNumber evidence="5">6.1.1.20</ecNumber>
    </recommendedName>
    <alternativeName>
        <fullName evidence="15">Phenylalanyl-tRNA synthetase beta subunit</fullName>
    </alternativeName>
</protein>
<dbReference type="EC" id="6.1.1.20" evidence="5"/>
<name>A0A7R8ZQY6_9CRUS</name>
<dbReference type="PROSITE" id="PS51483">
    <property type="entry name" value="B5"/>
    <property type="match status" value="1"/>
</dbReference>
<dbReference type="InterPro" id="IPR005146">
    <property type="entry name" value="B3/B4_tRNA-bd"/>
</dbReference>
<dbReference type="Gene3D" id="3.50.40.10">
    <property type="entry name" value="Phenylalanyl-trna Synthetase, Chain B, domain 3"/>
    <property type="match status" value="1"/>
</dbReference>
<dbReference type="FunFam" id="3.50.40.10:FF:000002">
    <property type="entry name" value="phenylalanine--tRNA ligase beta subunit"/>
    <property type="match status" value="1"/>
</dbReference>
<comment type="catalytic activity">
    <reaction evidence="16">
        <text>tRNA(Phe) + L-phenylalanine + ATP = L-phenylalanyl-tRNA(Phe) + AMP + diphosphate + H(+)</text>
        <dbReference type="Rhea" id="RHEA:19413"/>
        <dbReference type="Rhea" id="RHEA-COMP:9668"/>
        <dbReference type="Rhea" id="RHEA-COMP:9699"/>
        <dbReference type="ChEBI" id="CHEBI:15378"/>
        <dbReference type="ChEBI" id="CHEBI:30616"/>
        <dbReference type="ChEBI" id="CHEBI:33019"/>
        <dbReference type="ChEBI" id="CHEBI:58095"/>
        <dbReference type="ChEBI" id="CHEBI:78442"/>
        <dbReference type="ChEBI" id="CHEBI:78531"/>
        <dbReference type="ChEBI" id="CHEBI:456215"/>
        <dbReference type="EC" id="6.1.1.20"/>
    </reaction>
</comment>
<gene>
    <name evidence="17" type="ORF">CTOB1V02_LOCUS6795</name>
</gene>
<dbReference type="GO" id="GO:0004826">
    <property type="term" value="F:phenylalanine-tRNA ligase activity"/>
    <property type="evidence" value="ECO:0007669"/>
    <property type="project" value="UniProtKB-EC"/>
</dbReference>
<dbReference type="InterPro" id="IPR009061">
    <property type="entry name" value="DNA-bd_dom_put_sf"/>
</dbReference>
<evidence type="ECO:0000256" key="4">
    <source>
        <dbReference type="ARBA" id="ARBA00011209"/>
    </source>
</evidence>
<comment type="cofactor">
    <cofactor evidence="1">
        <name>Mg(2+)</name>
        <dbReference type="ChEBI" id="CHEBI:18420"/>
    </cofactor>
</comment>
<dbReference type="GO" id="GO:0003723">
    <property type="term" value="F:RNA binding"/>
    <property type="evidence" value="ECO:0007669"/>
    <property type="project" value="InterPro"/>
</dbReference>
<keyword evidence="14" id="KW-0030">Aminoacyl-tRNA synthetase</keyword>
<dbReference type="InterPro" id="IPR020825">
    <property type="entry name" value="Phe-tRNA_synthase-like_B3/B4"/>
</dbReference>
<dbReference type="EMBL" id="OB661764">
    <property type="protein sequence ID" value="CAD7228917.1"/>
    <property type="molecule type" value="Genomic_DNA"/>
</dbReference>
<dbReference type="InterPro" id="IPR004531">
    <property type="entry name" value="Phe-tRNA-synth_IIc_bsu_arc_euk"/>
</dbReference>
<dbReference type="CDD" id="cd00769">
    <property type="entry name" value="PheRS_beta_core"/>
    <property type="match status" value="1"/>
</dbReference>
<dbReference type="PANTHER" id="PTHR10947:SF0">
    <property type="entry name" value="PHENYLALANINE--TRNA LIGASE BETA SUBUNIT"/>
    <property type="match status" value="1"/>
</dbReference>
<dbReference type="Gene3D" id="3.30.56.10">
    <property type="match status" value="2"/>
</dbReference>
<evidence type="ECO:0000256" key="15">
    <source>
        <dbReference type="ARBA" id="ARBA00033189"/>
    </source>
</evidence>
<evidence type="ECO:0000256" key="1">
    <source>
        <dbReference type="ARBA" id="ARBA00001946"/>
    </source>
</evidence>
<dbReference type="Pfam" id="PF18262">
    <property type="entry name" value="PhetRS_B1"/>
    <property type="match status" value="1"/>
</dbReference>
<dbReference type="NCBIfam" id="TIGR00471">
    <property type="entry name" value="pheT_arch"/>
    <property type="match status" value="1"/>
</dbReference>